<dbReference type="VEuPathDB" id="VectorBase:ASIC013536"/>
<dbReference type="EnsemblMetazoa" id="ASIC013536-RA">
    <property type="protein sequence ID" value="ASIC013536-PA"/>
    <property type="gene ID" value="ASIC013536"/>
</dbReference>
<organism evidence="1">
    <name type="scientific">Anopheles sinensis</name>
    <name type="common">Mosquito</name>
    <dbReference type="NCBI Taxonomy" id="74873"/>
    <lineage>
        <taxon>Eukaryota</taxon>
        <taxon>Metazoa</taxon>
        <taxon>Ecdysozoa</taxon>
        <taxon>Arthropoda</taxon>
        <taxon>Hexapoda</taxon>
        <taxon>Insecta</taxon>
        <taxon>Pterygota</taxon>
        <taxon>Neoptera</taxon>
        <taxon>Endopterygota</taxon>
        <taxon>Diptera</taxon>
        <taxon>Nematocera</taxon>
        <taxon>Culicoidea</taxon>
        <taxon>Culicidae</taxon>
        <taxon>Anophelinae</taxon>
        <taxon>Anopheles</taxon>
    </lineage>
</organism>
<keyword evidence="3" id="KW-1185">Reference proteome</keyword>
<dbReference type="Proteomes" id="UP000030765">
    <property type="component" value="Unassembled WGS sequence"/>
</dbReference>
<dbReference type="AlphaFoldDB" id="A0A084W633"/>
<dbReference type="EMBL" id="ATLV01020720">
    <property type="status" value="NOT_ANNOTATED_CDS"/>
    <property type="molecule type" value="Genomic_DNA"/>
</dbReference>
<evidence type="ECO:0000313" key="1">
    <source>
        <dbReference type="EMBL" id="KFB45677.1"/>
    </source>
</evidence>
<evidence type="ECO:0000313" key="3">
    <source>
        <dbReference type="Proteomes" id="UP000030765"/>
    </source>
</evidence>
<dbReference type="EMBL" id="KE525305">
    <property type="protein sequence ID" value="KFB45677.1"/>
    <property type="molecule type" value="Genomic_DNA"/>
</dbReference>
<gene>
    <name evidence="1" type="ORF">ZHAS_00013536</name>
</gene>
<reference evidence="2" key="2">
    <citation type="submission" date="2020-05" db="UniProtKB">
        <authorList>
            <consortium name="EnsemblMetazoa"/>
        </authorList>
    </citation>
    <scope>IDENTIFICATION</scope>
</reference>
<reference evidence="1 3" key="1">
    <citation type="journal article" date="2014" name="BMC Genomics">
        <title>Genome sequence of Anopheles sinensis provides insight into genetics basis of mosquito competence for malaria parasites.</title>
        <authorList>
            <person name="Zhou D."/>
            <person name="Zhang D."/>
            <person name="Ding G."/>
            <person name="Shi L."/>
            <person name="Hou Q."/>
            <person name="Ye Y."/>
            <person name="Xu Y."/>
            <person name="Zhou H."/>
            <person name="Xiong C."/>
            <person name="Li S."/>
            <person name="Yu J."/>
            <person name="Hong S."/>
            <person name="Yu X."/>
            <person name="Zou P."/>
            <person name="Chen C."/>
            <person name="Chang X."/>
            <person name="Wang W."/>
            <person name="Lv Y."/>
            <person name="Sun Y."/>
            <person name="Ma L."/>
            <person name="Shen B."/>
            <person name="Zhu C."/>
        </authorList>
    </citation>
    <scope>NUCLEOTIDE SEQUENCE [LARGE SCALE GENOMIC DNA]</scope>
</reference>
<sequence>MEEKILLLPPLCAYRRSDCGSCADCFNLRVCGTAISGSPDRPKNCVVLPRRVNDHEEELEKNLPLLRPRRPHAANAPSRRFQDLRCTAWEQ</sequence>
<name>A0A084W633_ANOSI</name>
<evidence type="ECO:0000313" key="2">
    <source>
        <dbReference type="EnsemblMetazoa" id="ASIC013536-PA"/>
    </source>
</evidence>
<protein>
    <submittedName>
        <fullName evidence="1 2">Uncharacterized protein</fullName>
    </submittedName>
</protein>
<accession>A0A084W633</accession>
<proteinExistence type="predicted"/>